<dbReference type="PROSITE" id="PS50887">
    <property type="entry name" value="GGDEF"/>
    <property type="match status" value="1"/>
</dbReference>
<dbReference type="PANTHER" id="PTHR45138:SF9">
    <property type="entry name" value="DIGUANYLATE CYCLASE DGCM-RELATED"/>
    <property type="match status" value="1"/>
</dbReference>
<dbReference type="InterPro" id="IPR050469">
    <property type="entry name" value="Diguanylate_Cyclase"/>
</dbReference>
<accession>A0A5B7YG11</accession>
<comment type="catalytic activity">
    <reaction evidence="3">
        <text>2 GTP = 3',3'-c-di-GMP + 2 diphosphate</text>
        <dbReference type="Rhea" id="RHEA:24898"/>
        <dbReference type="ChEBI" id="CHEBI:33019"/>
        <dbReference type="ChEBI" id="CHEBI:37565"/>
        <dbReference type="ChEBI" id="CHEBI:58805"/>
        <dbReference type="EC" id="2.7.7.65"/>
    </reaction>
</comment>
<feature type="transmembrane region" description="Helical" evidence="4">
    <location>
        <begin position="191"/>
        <end position="213"/>
    </location>
</feature>
<dbReference type="KEGG" id="salk:FBQ74_13765"/>
<dbReference type="GO" id="GO:0043709">
    <property type="term" value="P:cell adhesion involved in single-species biofilm formation"/>
    <property type="evidence" value="ECO:0007669"/>
    <property type="project" value="TreeGrafter"/>
</dbReference>
<feature type="transmembrane region" description="Helical" evidence="4">
    <location>
        <begin position="6"/>
        <end position="29"/>
    </location>
</feature>
<keyword evidence="4" id="KW-0812">Transmembrane</keyword>
<reference evidence="6 7" key="1">
    <citation type="submission" date="2019-04" db="EMBL/GenBank/DDBJ databases">
        <title>Salinimonas iocasae sp. nov., a halophilic bacterium isolated from the outer tube casing of tubeworms in Okinawa Trough.</title>
        <authorList>
            <person name="Zhang H."/>
            <person name="Wang H."/>
            <person name="Li C."/>
        </authorList>
    </citation>
    <scope>NUCLEOTIDE SEQUENCE [LARGE SCALE GENOMIC DNA]</scope>
    <source>
        <strain evidence="6 7">KX18D6</strain>
    </source>
</reference>
<dbReference type="Proteomes" id="UP000304912">
    <property type="component" value="Chromosome"/>
</dbReference>
<dbReference type="RefSeq" id="WP_139757207.1">
    <property type="nucleotide sequence ID" value="NZ_CP039852.1"/>
</dbReference>
<name>A0A5B7YG11_9ALTE</name>
<keyword evidence="4" id="KW-1133">Transmembrane helix</keyword>
<dbReference type="InterPro" id="IPR029787">
    <property type="entry name" value="Nucleotide_cyclase"/>
</dbReference>
<evidence type="ECO:0000256" key="1">
    <source>
        <dbReference type="ARBA" id="ARBA00001946"/>
    </source>
</evidence>
<dbReference type="Pfam" id="PF00990">
    <property type="entry name" value="GGDEF"/>
    <property type="match status" value="1"/>
</dbReference>
<feature type="domain" description="GGDEF" evidence="5">
    <location>
        <begin position="254"/>
        <end position="386"/>
    </location>
</feature>
<evidence type="ECO:0000256" key="3">
    <source>
        <dbReference type="ARBA" id="ARBA00034247"/>
    </source>
</evidence>
<dbReference type="FunFam" id="3.30.70.270:FF:000001">
    <property type="entry name" value="Diguanylate cyclase domain protein"/>
    <property type="match status" value="1"/>
</dbReference>
<comment type="cofactor">
    <cofactor evidence="1">
        <name>Mg(2+)</name>
        <dbReference type="ChEBI" id="CHEBI:18420"/>
    </cofactor>
</comment>
<dbReference type="GO" id="GO:1902201">
    <property type="term" value="P:negative regulation of bacterial-type flagellum-dependent cell motility"/>
    <property type="evidence" value="ECO:0007669"/>
    <property type="project" value="TreeGrafter"/>
</dbReference>
<dbReference type="InterPro" id="IPR000160">
    <property type="entry name" value="GGDEF_dom"/>
</dbReference>
<keyword evidence="4" id="KW-0472">Membrane</keyword>
<proteinExistence type="predicted"/>
<dbReference type="EMBL" id="CP039852">
    <property type="protein sequence ID" value="QCZ94468.1"/>
    <property type="molecule type" value="Genomic_DNA"/>
</dbReference>
<dbReference type="AlphaFoldDB" id="A0A5B7YG11"/>
<dbReference type="GO" id="GO:0005886">
    <property type="term" value="C:plasma membrane"/>
    <property type="evidence" value="ECO:0007669"/>
    <property type="project" value="TreeGrafter"/>
</dbReference>
<evidence type="ECO:0000313" key="7">
    <source>
        <dbReference type="Proteomes" id="UP000304912"/>
    </source>
</evidence>
<feature type="transmembrane region" description="Helical" evidence="4">
    <location>
        <begin position="159"/>
        <end position="179"/>
    </location>
</feature>
<dbReference type="NCBIfam" id="TIGR00254">
    <property type="entry name" value="GGDEF"/>
    <property type="match status" value="1"/>
</dbReference>
<evidence type="ECO:0000256" key="2">
    <source>
        <dbReference type="ARBA" id="ARBA00012528"/>
    </source>
</evidence>
<dbReference type="Gene3D" id="3.30.70.270">
    <property type="match status" value="1"/>
</dbReference>
<evidence type="ECO:0000259" key="5">
    <source>
        <dbReference type="PROSITE" id="PS50887"/>
    </source>
</evidence>
<evidence type="ECO:0000313" key="6">
    <source>
        <dbReference type="EMBL" id="QCZ94468.1"/>
    </source>
</evidence>
<feature type="transmembrane region" description="Helical" evidence="4">
    <location>
        <begin position="128"/>
        <end position="147"/>
    </location>
</feature>
<feature type="transmembrane region" description="Helical" evidence="4">
    <location>
        <begin position="100"/>
        <end position="122"/>
    </location>
</feature>
<dbReference type="GO" id="GO:0052621">
    <property type="term" value="F:diguanylate cyclase activity"/>
    <property type="evidence" value="ECO:0007669"/>
    <property type="project" value="UniProtKB-EC"/>
</dbReference>
<keyword evidence="7" id="KW-1185">Reference proteome</keyword>
<dbReference type="SMART" id="SM00267">
    <property type="entry name" value="GGDEF"/>
    <property type="match status" value="1"/>
</dbReference>
<dbReference type="CDD" id="cd01949">
    <property type="entry name" value="GGDEF"/>
    <property type="match status" value="1"/>
</dbReference>
<gene>
    <name evidence="6" type="ORF">FBQ74_13765</name>
</gene>
<evidence type="ECO:0000256" key="4">
    <source>
        <dbReference type="SAM" id="Phobius"/>
    </source>
</evidence>
<dbReference type="OrthoDB" id="9812260at2"/>
<feature type="transmembrane region" description="Helical" evidence="4">
    <location>
        <begin position="41"/>
        <end position="62"/>
    </location>
</feature>
<organism evidence="6 7">
    <name type="scientific">Salinimonas iocasae</name>
    <dbReference type="NCBI Taxonomy" id="2572577"/>
    <lineage>
        <taxon>Bacteria</taxon>
        <taxon>Pseudomonadati</taxon>
        <taxon>Pseudomonadota</taxon>
        <taxon>Gammaproteobacteria</taxon>
        <taxon>Alteromonadales</taxon>
        <taxon>Alteromonadaceae</taxon>
        <taxon>Alteromonas/Salinimonas group</taxon>
        <taxon>Salinimonas</taxon>
    </lineage>
</organism>
<dbReference type="EC" id="2.7.7.65" evidence="2"/>
<protein>
    <recommendedName>
        <fullName evidence="2">diguanylate cyclase</fullName>
        <ecNumber evidence="2">2.7.7.65</ecNumber>
    </recommendedName>
</protein>
<dbReference type="SUPFAM" id="SSF55073">
    <property type="entry name" value="Nucleotide cyclase"/>
    <property type="match status" value="1"/>
</dbReference>
<dbReference type="InterPro" id="IPR043128">
    <property type="entry name" value="Rev_trsase/Diguanyl_cyclase"/>
</dbReference>
<dbReference type="PANTHER" id="PTHR45138">
    <property type="entry name" value="REGULATORY COMPONENTS OF SENSORY TRANSDUCTION SYSTEM"/>
    <property type="match status" value="1"/>
</dbReference>
<feature type="transmembrane region" description="Helical" evidence="4">
    <location>
        <begin position="68"/>
        <end position="88"/>
    </location>
</feature>
<sequence length="399" mass="44657">MEEVILITILIAMVGAFALIGIVFSYALPTPSQTDKASAAYYARLFLFFLWLGFVFLCLRALDMPALHAAGCNISFTLAAYMVFLTIIKRHGKQPRTSHLALIIAHLVVVQVFSVMAFWLAIPFWFSDVLLAISVFIPQLLALQVKLTSMDRRNPGDRVLCHLLLVNILVCLTSVPVYLFDVVSSGAQQMLLAMGLVVVLMLNVMLGFAASVIHSLVVRLRKQIYQDPLTKCHNRHFLQDYASTFVDTMQVHREKVCVLVTDIDHFKSINDQYGHLTGDRALNHFTYHLQQELRESDVLIRWGGEEFLVVLPGCSVEDASALAERLRQSVARQPVIIDTHSIALTASFGLAEVARDCDLFAAIDRADSALYEAKSSGRDKVIVFDPNYRTDRAMSMAFQ</sequence>